<proteinExistence type="predicted"/>
<feature type="region of interest" description="Disordered" evidence="1">
    <location>
        <begin position="148"/>
        <end position="182"/>
    </location>
</feature>
<dbReference type="EMBL" id="AACS02000009">
    <property type="protein sequence ID" value="EAU89528.2"/>
    <property type="molecule type" value="Genomic_DNA"/>
</dbReference>
<dbReference type="HOGENOM" id="CLU_1098446_0_0_1"/>
<organism evidence="2 3">
    <name type="scientific">Coprinopsis cinerea (strain Okayama-7 / 130 / ATCC MYA-4618 / FGSC 9003)</name>
    <name type="common">Inky cap fungus</name>
    <name type="synonym">Hormographiella aspergillata</name>
    <dbReference type="NCBI Taxonomy" id="240176"/>
    <lineage>
        <taxon>Eukaryota</taxon>
        <taxon>Fungi</taxon>
        <taxon>Dikarya</taxon>
        <taxon>Basidiomycota</taxon>
        <taxon>Agaricomycotina</taxon>
        <taxon>Agaricomycetes</taxon>
        <taxon>Agaricomycetidae</taxon>
        <taxon>Agaricales</taxon>
        <taxon>Agaricineae</taxon>
        <taxon>Psathyrellaceae</taxon>
        <taxon>Coprinopsis</taxon>
    </lineage>
</organism>
<dbReference type="Proteomes" id="UP000001861">
    <property type="component" value="Unassembled WGS sequence"/>
</dbReference>
<protein>
    <submittedName>
        <fullName evidence="2">Uncharacterized protein</fullName>
    </submittedName>
</protein>
<evidence type="ECO:0000313" key="2">
    <source>
        <dbReference type="EMBL" id="EAU89528.2"/>
    </source>
</evidence>
<dbReference type="OMA" id="DIVWASH"/>
<comment type="caution">
    <text evidence="2">The sequence shown here is derived from an EMBL/GenBank/DDBJ whole genome shotgun (WGS) entry which is preliminary data.</text>
</comment>
<sequence length="253" mass="28367">MMYGITAHYKLITRFSFWYTPAHRAGRLHEFLEACVDRFHTDFPEPDDGDPPYLLAQRRAIKADFIHKDIVWASHSRRGVEPDITWEEAFALDAEQWEACLAALEKRHAAAPPRMPGYTDVAGHSYHNLSLMDKARVWRRLAEIKQKRGYTSSSRPSSSTSAAATKIDKRRRPKSKKLKVGDKTPNGVVLVVDSSDSEGEVEVTGFKKAEPIDPLICVYNSDGDEVGKAQRVPVYNSEGEEIDAVAGPLRVEG</sequence>
<dbReference type="AlphaFoldDB" id="A8NBF7"/>
<dbReference type="GeneID" id="6008639"/>
<name>A8NBF7_COPC7</name>
<accession>A8NBF7</accession>
<feature type="compositionally biased region" description="Low complexity" evidence="1">
    <location>
        <begin position="151"/>
        <end position="165"/>
    </location>
</feature>
<reference evidence="2 3" key="1">
    <citation type="journal article" date="2010" name="Proc. Natl. Acad. Sci. U.S.A.">
        <title>Insights into evolution of multicellular fungi from the assembled chromosomes of the mushroom Coprinopsis cinerea (Coprinus cinereus).</title>
        <authorList>
            <person name="Stajich J.E."/>
            <person name="Wilke S.K."/>
            <person name="Ahren D."/>
            <person name="Au C.H."/>
            <person name="Birren B.W."/>
            <person name="Borodovsky M."/>
            <person name="Burns C."/>
            <person name="Canback B."/>
            <person name="Casselton L.A."/>
            <person name="Cheng C.K."/>
            <person name="Deng J."/>
            <person name="Dietrich F.S."/>
            <person name="Fargo D.C."/>
            <person name="Farman M.L."/>
            <person name="Gathman A.C."/>
            <person name="Goldberg J."/>
            <person name="Guigo R."/>
            <person name="Hoegger P.J."/>
            <person name="Hooker J.B."/>
            <person name="Huggins A."/>
            <person name="James T.Y."/>
            <person name="Kamada T."/>
            <person name="Kilaru S."/>
            <person name="Kodira C."/>
            <person name="Kues U."/>
            <person name="Kupfer D."/>
            <person name="Kwan H.S."/>
            <person name="Lomsadze A."/>
            <person name="Li W."/>
            <person name="Lilly W.W."/>
            <person name="Ma L.J."/>
            <person name="Mackey A.J."/>
            <person name="Manning G."/>
            <person name="Martin F."/>
            <person name="Muraguchi H."/>
            <person name="Natvig D.O."/>
            <person name="Palmerini H."/>
            <person name="Ramesh M.A."/>
            <person name="Rehmeyer C.J."/>
            <person name="Roe B.A."/>
            <person name="Shenoy N."/>
            <person name="Stanke M."/>
            <person name="Ter-Hovhannisyan V."/>
            <person name="Tunlid A."/>
            <person name="Velagapudi R."/>
            <person name="Vision T.J."/>
            <person name="Zeng Q."/>
            <person name="Zolan M.E."/>
            <person name="Pukkila P.J."/>
        </authorList>
    </citation>
    <scope>NUCLEOTIDE SEQUENCE [LARGE SCALE GENOMIC DNA]</scope>
    <source>
        <strain evidence="3">Okayama-7 / 130 / ATCC MYA-4618 / FGSC 9003</strain>
    </source>
</reference>
<keyword evidence="3" id="KW-1185">Reference proteome</keyword>
<dbReference type="RefSeq" id="XP_001832155.2">
    <property type="nucleotide sequence ID" value="XM_001832103.2"/>
</dbReference>
<evidence type="ECO:0000313" key="3">
    <source>
        <dbReference type="Proteomes" id="UP000001861"/>
    </source>
</evidence>
<dbReference type="InParanoid" id="A8NBF7"/>
<dbReference type="KEGG" id="cci:CC1G_02417"/>
<evidence type="ECO:0000256" key="1">
    <source>
        <dbReference type="SAM" id="MobiDB-lite"/>
    </source>
</evidence>
<feature type="compositionally biased region" description="Basic residues" evidence="1">
    <location>
        <begin position="168"/>
        <end position="178"/>
    </location>
</feature>
<dbReference type="VEuPathDB" id="FungiDB:CC1G_02417"/>
<gene>
    <name evidence="2" type="ORF">CC1G_02417</name>
</gene>